<evidence type="ECO:0008006" key="3">
    <source>
        <dbReference type="Google" id="ProtNLM"/>
    </source>
</evidence>
<gene>
    <name evidence="1" type="ORF">DPMN_098400</name>
</gene>
<evidence type="ECO:0000313" key="2">
    <source>
        <dbReference type="Proteomes" id="UP000828390"/>
    </source>
</evidence>
<sequence>MFHRTNTRVPINTASESQLRSLPGIGLRTAKAIMDYREKVGPIDEEKLLMIPYIRMSKELLDLIDFIPYGRQYPTTQYDEMDKFSDTFHRSSLHDSYYHGAQMPYADSDVNFNSRFPGCDKSYFRQDCTSAGTILPRTCDRHTNLKASIRLRDTRLGFQTSVLRERSDMLTEHLQIIRPIPIKVKVTGTCK</sequence>
<dbReference type="Pfam" id="PF12836">
    <property type="entry name" value="HHH_3"/>
    <property type="match status" value="1"/>
</dbReference>
<evidence type="ECO:0000313" key="1">
    <source>
        <dbReference type="EMBL" id="KAH3855830.1"/>
    </source>
</evidence>
<dbReference type="AlphaFoldDB" id="A0A9D4LC41"/>
<proteinExistence type="predicted"/>
<dbReference type="EMBL" id="JAIWYP010000003">
    <property type="protein sequence ID" value="KAH3855830.1"/>
    <property type="molecule type" value="Genomic_DNA"/>
</dbReference>
<comment type="caution">
    <text evidence="1">The sequence shown here is derived from an EMBL/GenBank/DDBJ whole genome shotgun (WGS) entry which is preliminary data.</text>
</comment>
<reference evidence="1" key="1">
    <citation type="journal article" date="2019" name="bioRxiv">
        <title>The Genome of the Zebra Mussel, Dreissena polymorpha: A Resource for Invasive Species Research.</title>
        <authorList>
            <person name="McCartney M.A."/>
            <person name="Auch B."/>
            <person name="Kono T."/>
            <person name="Mallez S."/>
            <person name="Zhang Y."/>
            <person name="Obille A."/>
            <person name="Becker A."/>
            <person name="Abrahante J.E."/>
            <person name="Garbe J."/>
            <person name="Badalamenti J.P."/>
            <person name="Herman A."/>
            <person name="Mangelson H."/>
            <person name="Liachko I."/>
            <person name="Sullivan S."/>
            <person name="Sone E.D."/>
            <person name="Koren S."/>
            <person name="Silverstein K.A.T."/>
            <person name="Beckman K.B."/>
            <person name="Gohl D.M."/>
        </authorList>
    </citation>
    <scope>NUCLEOTIDE SEQUENCE</scope>
    <source>
        <strain evidence="1">Duluth1</strain>
        <tissue evidence="1">Whole animal</tissue>
    </source>
</reference>
<reference evidence="1" key="2">
    <citation type="submission" date="2020-11" db="EMBL/GenBank/DDBJ databases">
        <authorList>
            <person name="McCartney M.A."/>
            <person name="Auch B."/>
            <person name="Kono T."/>
            <person name="Mallez S."/>
            <person name="Becker A."/>
            <person name="Gohl D.M."/>
            <person name="Silverstein K.A.T."/>
            <person name="Koren S."/>
            <person name="Bechman K.B."/>
            <person name="Herman A."/>
            <person name="Abrahante J.E."/>
            <person name="Garbe J."/>
        </authorList>
    </citation>
    <scope>NUCLEOTIDE SEQUENCE</scope>
    <source>
        <strain evidence="1">Duluth1</strain>
        <tissue evidence="1">Whole animal</tissue>
    </source>
</reference>
<dbReference type="InterPro" id="IPR010994">
    <property type="entry name" value="RuvA_2-like"/>
</dbReference>
<dbReference type="SUPFAM" id="SSF47781">
    <property type="entry name" value="RuvA domain 2-like"/>
    <property type="match status" value="1"/>
</dbReference>
<dbReference type="Proteomes" id="UP000828390">
    <property type="component" value="Unassembled WGS sequence"/>
</dbReference>
<accession>A0A9D4LC41</accession>
<name>A0A9D4LC41_DREPO</name>
<organism evidence="1 2">
    <name type="scientific">Dreissena polymorpha</name>
    <name type="common">Zebra mussel</name>
    <name type="synonym">Mytilus polymorpha</name>
    <dbReference type="NCBI Taxonomy" id="45954"/>
    <lineage>
        <taxon>Eukaryota</taxon>
        <taxon>Metazoa</taxon>
        <taxon>Spiralia</taxon>
        <taxon>Lophotrochozoa</taxon>
        <taxon>Mollusca</taxon>
        <taxon>Bivalvia</taxon>
        <taxon>Autobranchia</taxon>
        <taxon>Heteroconchia</taxon>
        <taxon>Euheterodonta</taxon>
        <taxon>Imparidentia</taxon>
        <taxon>Neoheterodontei</taxon>
        <taxon>Myida</taxon>
        <taxon>Dreissenoidea</taxon>
        <taxon>Dreissenidae</taxon>
        <taxon>Dreissena</taxon>
    </lineage>
</organism>
<protein>
    <recommendedName>
        <fullName evidence="3">Helix-hairpin-helix DNA-binding motif class 1 domain-containing protein</fullName>
    </recommendedName>
</protein>
<dbReference type="Gene3D" id="1.10.150.280">
    <property type="entry name" value="AF1531-like domain"/>
    <property type="match status" value="1"/>
</dbReference>
<keyword evidence="2" id="KW-1185">Reference proteome</keyword>